<gene>
    <name evidence="6" type="ORF">B5807_02380</name>
</gene>
<dbReference type="SMART" id="SM00906">
    <property type="entry name" value="Fungal_trans"/>
    <property type="match status" value="1"/>
</dbReference>
<dbReference type="CDD" id="cd12148">
    <property type="entry name" value="fungal_TF_MHR"/>
    <property type="match status" value="1"/>
</dbReference>
<dbReference type="InterPro" id="IPR001138">
    <property type="entry name" value="Zn2Cys6_DnaBD"/>
</dbReference>
<dbReference type="PANTHER" id="PTHR31001">
    <property type="entry name" value="UNCHARACTERIZED TRANSCRIPTIONAL REGULATORY PROTEIN"/>
    <property type="match status" value="1"/>
</dbReference>
<feature type="domain" description="Zn(2)-C6 fungal-type" evidence="5">
    <location>
        <begin position="46"/>
        <end position="77"/>
    </location>
</feature>
<dbReference type="Gene3D" id="4.10.240.10">
    <property type="entry name" value="Zn(2)-C6 fungal-type DNA-binding domain"/>
    <property type="match status" value="1"/>
</dbReference>
<dbReference type="PANTHER" id="PTHR31001:SF88">
    <property type="entry name" value="TRANSCRIPTION FACTOR PDR3"/>
    <property type="match status" value="1"/>
</dbReference>
<evidence type="ECO:0000256" key="4">
    <source>
        <dbReference type="SAM" id="MobiDB-lite"/>
    </source>
</evidence>
<dbReference type="AlphaFoldDB" id="A0A1Y2MDK5"/>
<evidence type="ECO:0000313" key="6">
    <source>
        <dbReference type="EMBL" id="OSS53318.1"/>
    </source>
</evidence>
<evidence type="ECO:0000313" key="7">
    <source>
        <dbReference type="Proteomes" id="UP000193240"/>
    </source>
</evidence>
<dbReference type="GO" id="GO:0005634">
    <property type="term" value="C:nucleus"/>
    <property type="evidence" value="ECO:0007669"/>
    <property type="project" value="UniProtKB-SubCell"/>
</dbReference>
<dbReference type="SUPFAM" id="SSF57701">
    <property type="entry name" value="Zn2/Cys6 DNA-binding domain"/>
    <property type="match status" value="1"/>
</dbReference>
<dbReference type="Pfam" id="PF00172">
    <property type="entry name" value="Zn_clus"/>
    <property type="match status" value="1"/>
</dbReference>
<dbReference type="GO" id="GO:0006351">
    <property type="term" value="P:DNA-templated transcription"/>
    <property type="evidence" value="ECO:0007669"/>
    <property type="project" value="InterPro"/>
</dbReference>
<dbReference type="GO" id="GO:0000981">
    <property type="term" value="F:DNA-binding transcription factor activity, RNA polymerase II-specific"/>
    <property type="evidence" value="ECO:0007669"/>
    <property type="project" value="InterPro"/>
</dbReference>
<keyword evidence="2" id="KW-0479">Metal-binding</keyword>
<feature type="region of interest" description="Disordered" evidence="4">
    <location>
        <begin position="852"/>
        <end position="907"/>
    </location>
</feature>
<evidence type="ECO:0000256" key="2">
    <source>
        <dbReference type="ARBA" id="ARBA00022723"/>
    </source>
</evidence>
<dbReference type="CDD" id="cd00067">
    <property type="entry name" value="GAL4"/>
    <property type="match status" value="1"/>
</dbReference>
<feature type="region of interest" description="Disordered" evidence="4">
    <location>
        <begin position="751"/>
        <end position="774"/>
    </location>
</feature>
<dbReference type="InterPro" id="IPR007219">
    <property type="entry name" value="XnlR_reg_dom"/>
</dbReference>
<protein>
    <recommendedName>
        <fullName evidence="5">Zn(2)-C6 fungal-type domain-containing protein</fullName>
    </recommendedName>
</protein>
<dbReference type="Pfam" id="PF04082">
    <property type="entry name" value="Fungal_trans"/>
    <property type="match status" value="1"/>
</dbReference>
<evidence type="ECO:0000256" key="1">
    <source>
        <dbReference type="ARBA" id="ARBA00004123"/>
    </source>
</evidence>
<feature type="compositionally biased region" description="Basic residues" evidence="4">
    <location>
        <begin position="861"/>
        <end position="872"/>
    </location>
</feature>
<dbReference type="GO" id="GO:0008270">
    <property type="term" value="F:zinc ion binding"/>
    <property type="evidence" value="ECO:0007669"/>
    <property type="project" value="InterPro"/>
</dbReference>
<feature type="region of interest" description="Disordered" evidence="4">
    <location>
        <begin position="114"/>
        <end position="139"/>
    </location>
</feature>
<sequence length="996" mass="110455">MFGYTPGDDDLVMSVFSQDRVPAGVGEPMDITRRKQQSQQPRQLLSCTKCRERKVKCDRTKPCSACCARGSPKECHFVTEGGDYAPIQQSYELRKLRAENVRLKERLRSSRIAIEDDDSDQSSESPSGDRSRASSTKRRAARQKRFQGFEWSDSIYFGSPGLASIIADFATLNLNPNTAQSLAHHVPRGPDMFTPKSSSPYPFATLFPATPEECIPQLLDILPSRKELMEYLAAFEERARVCAFPHLPVELTKSEIERFLADAVRNARMCPDMLALIFAAIALGAQHSVWDKAGGKWRAEVIDAEAQRGNVYIAASMQALRISSFMHKPSLLAVESLIMIGPFLSNSGRFLDAWTLFGTTIRVAQAIGLHRHPKYLDPAPASERECSIRQTLWWWMLHMDEQYSMVLGRPLGLSGIGDCPPPHELTTDPQMLRLGEYINHFTILARQILSSDRMSDTRIDEFTDLLLGLLDTMPELLQFEKSWLDLTKDLPEWPLGAMAAVYHCKTHSYLILLNRQRTEITDSSQQNTTKLFSPILPASKTTSSHPSPAASSPRGRALVCTSSAEVLTAFLFFYSRAPASLVSWSISQQAFNSAMILLFDALETGNLSHLRQVEQAYVIFRELQDNGVHRLAGLAVEKLSWGLDQLRKRMEGAPHSQGAQQGKTEAIATCFYDTFMANAGMFIPEDPGLQSYKSEQFAPLSWVATEAESEAATPHQFKGEQEQPPRSRMDVSSYKIATDPNEDSLIAQQLQRSAESPQELVSGRHGAPLSNKPVQTRRCATALASPKDLAGLTHLDEYQGGLIATASCHSDQEQLAQLPRTNSQPVTVRAAVESVGPFRAQSGGGRDLYRAENRAQTNSTARRRYRPAKQLRHNSCPTAHLPITTPPLLQSTYSSPQADREAQAPINSDPYGVHAQWSASSAAPTLHMLEPEMYFAPISEKVHAVQAFGQRVHQQQAAYPYGFAHHSAVSSTDGHPVIAAQHMTVDQLKHWVGSGA</sequence>
<dbReference type="PROSITE" id="PS50048">
    <property type="entry name" value="ZN2_CY6_FUNGAL_2"/>
    <property type="match status" value="1"/>
</dbReference>
<dbReference type="Proteomes" id="UP000193240">
    <property type="component" value="Unassembled WGS sequence"/>
</dbReference>
<name>A0A1Y2MDK5_EPING</name>
<evidence type="ECO:0000256" key="3">
    <source>
        <dbReference type="ARBA" id="ARBA00023242"/>
    </source>
</evidence>
<feature type="region of interest" description="Disordered" evidence="4">
    <location>
        <begin position="708"/>
        <end position="732"/>
    </location>
</feature>
<proteinExistence type="predicted"/>
<dbReference type="OMA" id="MGNTGMF"/>
<feature type="compositionally biased region" description="Basic and acidic residues" evidence="4">
    <location>
        <begin position="717"/>
        <end position="729"/>
    </location>
</feature>
<accession>A0A1Y2MDK5</accession>
<evidence type="ECO:0000259" key="5">
    <source>
        <dbReference type="PROSITE" id="PS50048"/>
    </source>
</evidence>
<dbReference type="GO" id="GO:0003677">
    <property type="term" value="F:DNA binding"/>
    <property type="evidence" value="ECO:0007669"/>
    <property type="project" value="InterPro"/>
</dbReference>
<reference evidence="6 7" key="1">
    <citation type="journal article" date="2017" name="Genome Announc.">
        <title>Genome sequence of the saprophytic ascomycete Epicoccum nigrum ICMP 19927 strain isolated from New Zealand.</title>
        <authorList>
            <person name="Fokin M."/>
            <person name="Fleetwood D."/>
            <person name="Weir B.S."/>
            <person name="Villas-Boas S.G."/>
        </authorList>
    </citation>
    <scope>NUCLEOTIDE SEQUENCE [LARGE SCALE GENOMIC DNA]</scope>
    <source>
        <strain evidence="6 7">ICMP 19927</strain>
    </source>
</reference>
<dbReference type="STRING" id="105696.A0A1Y2MDK5"/>
<dbReference type="InParanoid" id="A0A1Y2MDK5"/>
<dbReference type="InterPro" id="IPR050613">
    <property type="entry name" value="Sec_Metabolite_Reg"/>
</dbReference>
<dbReference type="PROSITE" id="PS00463">
    <property type="entry name" value="ZN2_CY6_FUNGAL_1"/>
    <property type="match status" value="1"/>
</dbReference>
<dbReference type="SMART" id="SM00066">
    <property type="entry name" value="GAL4"/>
    <property type="match status" value="1"/>
</dbReference>
<comment type="subcellular location">
    <subcellularLocation>
        <location evidence="1">Nucleus</location>
    </subcellularLocation>
</comment>
<dbReference type="InterPro" id="IPR036864">
    <property type="entry name" value="Zn2-C6_fun-type_DNA-bd_sf"/>
</dbReference>
<keyword evidence="7" id="KW-1185">Reference proteome</keyword>
<dbReference type="EMBL" id="KZ107839">
    <property type="protein sequence ID" value="OSS53318.1"/>
    <property type="molecule type" value="Genomic_DNA"/>
</dbReference>
<feature type="compositionally biased region" description="Polar residues" evidence="4">
    <location>
        <begin position="887"/>
        <end position="897"/>
    </location>
</feature>
<keyword evidence="3" id="KW-0539">Nucleus</keyword>
<organism evidence="6 7">
    <name type="scientific">Epicoccum nigrum</name>
    <name type="common">Soil fungus</name>
    <name type="synonym">Epicoccum purpurascens</name>
    <dbReference type="NCBI Taxonomy" id="105696"/>
    <lineage>
        <taxon>Eukaryota</taxon>
        <taxon>Fungi</taxon>
        <taxon>Dikarya</taxon>
        <taxon>Ascomycota</taxon>
        <taxon>Pezizomycotina</taxon>
        <taxon>Dothideomycetes</taxon>
        <taxon>Pleosporomycetidae</taxon>
        <taxon>Pleosporales</taxon>
        <taxon>Pleosporineae</taxon>
        <taxon>Didymellaceae</taxon>
        <taxon>Epicoccum</taxon>
    </lineage>
</organism>